<dbReference type="InterPro" id="IPR029058">
    <property type="entry name" value="AB_hydrolase_fold"/>
</dbReference>
<evidence type="ECO:0000256" key="1">
    <source>
        <dbReference type="ARBA" id="ARBA00010515"/>
    </source>
</evidence>
<evidence type="ECO:0000256" key="4">
    <source>
        <dbReference type="SAM" id="MobiDB-lite"/>
    </source>
</evidence>
<dbReference type="InterPro" id="IPR033140">
    <property type="entry name" value="Lipase_GDXG_put_SER_AS"/>
</dbReference>
<evidence type="ECO:0000313" key="7">
    <source>
        <dbReference type="Proteomes" id="UP000070544"/>
    </source>
</evidence>
<feature type="compositionally biased region" description="Low complexity" evidence="4">
    <location>
        <begin position="1"/>
        <end position="15"/>
    </location>
</feature>
<gene>
    <name evidence="6" type="ORF">M427DRAFT_455000</name>
</gene>
<dbReference type="InterPro" id="IPR050300">
    <property type="entry name" value="GDXG_lipolytic_enzyme"/>
</dbReference>
<evidence type="ECO:0000256" key="2">
    <source>
        <dbReference type="ARBA" id="ARBA00022801"/>
    </source>
</evidence>
<keyword evidence="7" id="KW-1185">Reference proteome</keyword>
<dbReference type="Pfam" id="PF07859">
    <property type="entry name" value="Abhydrolase_3"/>
    <property type="match status" value="1"/>
</dbReference>
<protein>
    <submittedName>
        <fullName evidence="6">Alpha/beta-hydrolase</fullName>
    </submittedName>
</protein>
<reference evidence="6 7" key="1">
    <citation type="journal article" date="2015" name="Genome Biol. Evol.">
        <title>Phylogenomic analyses indicate that early fungi evolved digesting cell walls of algal ancestors of land plants.</title>
        <authorList>
            <person name="Chang Y."/>
            <person name="Wang S."/>
            <person name="Sekimoto S."/>
            <person name="Aerts A.L."/>
            <person name="Choi C."/>
            <person name="Clum A."/>
            <person name="LaButti K.M."/>
            <person name="Lindquist E.A."/>
            <person name="Yee Ngan C."/>
            <person name="Ohm R.A."/>
            <person name="Salamov A.A."/>
            <person name="Grigoriev I.V."/>
            <person name="Spatafora J.W."/>
            <person name="Berbee M.L."/>
        </authorList>
    </citation>
    <scope>NUCLEOTIDE SEQUENCE [LARGE SCALE GENOMIC DNA]</scope>
    <source>
        <strain evidence="6 7">JEL478</strain>
    </source>
</reference>
<dbReference type="AlphaFoldDB" id="A0A139ASL3"/>
<sequence>MGNIFSRSSPAKRPLAPAPAPAPLPPSPPPPQYSSVSQVDRKPQQNSDTPDAAQKSDPQRGHPSWTPRQTTILSTLRSRPHVTARAPEELPAIRDEMEEDAAKRPLPVDIKTELVRVKREGYWKGLEEAKGAASGGGGAIECEWVEVNDNTDHVGDPSKPVVLFVHGGGFCFMSTTTHRPLTVAFARMGTRVFAINYRLAPEHPYPAPLADVITTYRYLLDEARISPSRIIIAGDSAGGNLVLAAALYLRESGMEPPAGVVAMSPWADLTGSAPSNLINVLDIGPVIPSGPVDGPKRLNHYAPNKILHRPIVSPLFSFVTGTPLPPTYIVTGDLERAFDEHVGVALKWSEDGYGRKGGVWADVFEGQVHVSVVVFGTRS</sequence>
<evidence type="ECO:0000256" key="3">
    <source>
        <dbReference type="PROSITE-ProRule" id="PRU10038"/>
    </source>
</evidence>
<evidence type="ECO:0000313" key="6">
    <source>
        <dbReference type="EMBL" id="KXS19644.1"/>
    </source>
</evidence>
<evidence type="ECO:0000259" key="5">
    <source>
        <dbReference type="Pfam" id="PF07859"/>
    </source>
</evidence>
<dbReference type="InterPro" id="IPR002168">
    <property type="entry name" value="Lipase_GDXG_HIS_AS"/>
</dbReference>
<dbReference type="PROSITE" id="PS01173">
    <property type="entry name" value="LIPASE_GDXG_HIS"/>
    <property type="match status" value="1"/>
</dbReference>
<dbReference type="SUPFAM" id="SSF53474">
    <property type="entry name" value="alpha/beta-Hydrolases"/>
    <property type="match status" value="1"/>
</dbReference>
<dbReference type="PANTHER" id="PTHR48081:SF8">
    <property type="entry name" value="ALPHA_BETA HYDROLASE FOLD-3 DOMAIN-CONTAINING PROTEIN-RELATED"/>
    <property type="match status" value="1"/>
</dbReference>
<dbReference type="GO" id="GO:0016787">
    <property type="term" value="F:hydrolase activity"/>
    <property type="evidence" value="ECO:0007669"/>
    <property type="project" value="UniProtKB-KW"/>
</dbReference>
<keyword evidence="2 6" id="KW-0378">Hydrolase</keyword>
<name>A0A139ASL3_GONPJ</name>
<feature type="compositionally biased region" description="Polar residues" evidence="4">
    <location>
        <begin position="33"/>
        <end position="49"/>
    </location>
</feature>
<feature type="compositionally biased region" description="Polar residues" evidence="4">
    <location>
        <begin position="66"/>
        <end position="77"/>
    </location>
</feature>
<feature type="region of interest" description="Disordered" evidence="4">
    <location>
        <begin position="1"/>
        <end position="94"/>
    </location>
</feature>
<dbReference type="InterPro" id="IPR013094">
    <property type="entry name" value="AB_hydrolase_3"/>
</dbReference>
<dbReference type="OrthoDB" id="408631at2759"/>
<dbReference type="EMBL" id="KQ965738">
    <property type="protein sequence ID" value="KXS19644.1"/>
    <property type="molecule type" value="Genomic_DNA"/>
</dbReference>
<comment type="similarity">
    <text evidence="1">Belongs to the 'GDXG' lipolytic enzyme family.</text>
</comment>
<dbReference type="Gene3D" id="3.40.50.1820">
    <property type="entry name" value="alpha/beta hydrolase"/>
    <property type="match status" value="1"/>
</dbReference>
<organism evidence="6 7">
    <name type="scientific">Gonapodya prolifera (strain JEL478)</name>
    <name type="common">Monoblepharis prolifera</name>
    <dbReference type="NCBI Taxonomy" id="1344416"/>
    <lineage>
        <taxon>Eukaryota</taxon>
        <taxon>Fungi</taxon>
        <taxon>Fungi incertae sedis</taxon>
        <taxon>Chytridiomycota</taxon>
        <taxon>Chytridiomycota incertae sedis</taxon>
        <taxon>Monoblepharidomycetes</taxon>
        <taxon>Monoblepharidales</taxon>
        <taxon>Gonapodyaceae</taxon>
        <taxon>Gonapodya</taxon>
    </lineage>
</organism>
<feature type="compositionally biased region" description="Pro residues" evidence="4">
    <location>
        <begin position="16"/>
        <end position="32"/>
    </location>
</feature>
<feature type="domain" description="Alpha/beta hydrolase fold-3" evidence="5">
    <location>
        <begin position="162"/>
        <end position="369"/>
    </location>
</feature>
<dbReference type="PANTHER" id="PTHR48081">
    <property type="entry name" value="AB HYDROLASE SUPERFAMILY PROTEIN C4A8.06C"/>
    <property type="match status" value="1"/>
</dbReference>
<dbReference type="STRING" id="1344416.A0A139ASL3"/>
<accession>A0A139ASL3</accession>
<dbReference type="PROSITE" id="PS01174">
    <property type="entry name" value="LIPASE_GDXG_SER"/>
    <property type="match status" value="1"/>
</dbReference>
<proteinExistence type="inferred from homology"/>
<feature type="active site" evidence="3">
    <location>
        <position position="236"/>
    </location>
</feature>
<dbReference type="Proteomes" id="UP000070544">
    <property type="component" value="Unassembled WGS sequence"/>
</dbReference>